<dbReference type="InterPro" id="IPR027417">
    <property type="entry name" value="P-loop_NTPase"/>
</dbReference>
<accession>A0A2Z5ZCT2</accession>
<proteinExistence type="predicted"/>
<dbReference type="InterPro" id="IPR036412">
    <property type="entry name" value="HAD-like_sf"/>
</dbReference>
<keyword evidence="2" id="KW-0808">Transferase</keyword>
<dbReference type="Proteomes" id="UP000250157">
    <property type="component" value="Segment"/>
</dbReference>
<dbReference type="GO" id="GO:0047846">
    <property type="term" value="F:deoxynucleotide 3'-phosphatase activity"/>
    <property type="evidence" value="ECO:0007669"/>
    <property type="project" value="InterPro"/>
</dbReference>
<dbReference type="Gene3D" id="3.40.50.300">
    <property type="entry name" value="P-loop containing nucleotide triphosphate hydrolases"/>
    <property type="match status" value="1"/>
</dbReference>
<dbReference type="Gene3D" id="3.40.50.1000">
    <property type="entry name" value="HAD superfamily/HAD-like"/>
    <property type="match status" value="1"/>
</dbReference>
<dbReference type="EMBL" id="LC371242">
    <property type="protein sequence ID" value="BBC78286.1"/>
    <property type="molecule type" value="Genomic_DNA"/>
</dbReference>
<dbReference type="SFLD" id="SFLDS00003">
    <property type="entry name" value="Haloacid_Dehalogenase"/>
    <property type="match status" value="1"/>
</dbReference>
<name>A0A2Z5ZCT2_9CAUD</name>
<dbReference type="InterPro" id="IPR044493">
    <property type="entry name" value="PNKP_C_HAD"/>
</dbReference>
<feature type="domain" description="Polynucleotide kinase PNKP phosphatase" evidence="1">
    <location>
        <begin position="158"/>
        <end position="299"/>
    </location>
</feature>
<keyword evidence="2" id="KW-0418">Kinase</keyword>
<dbReference type="GO" id="GO:0016301">
    <property type="term" value="F:kinase activity"/>
    <property type="evidence" value="ECO:0007669"/>
    <property type="project" value="UniProtKB-KW"/>
</dbReference>
<evidence type="ECO:0000313" key="3">
    <source>
        <dbReference type="Proteomes" id="UP000250157"/>
    </source>
</evidence>
<dbReference type="GeneID" id="65108425"/>
<reference evidence="2 3" key="1">
    <citation type="submission" date="2018-02" db="EMBL/GenBank/DDBJ databases">
        <title>Full genome sequencing of a novel polyvalent bacteriophage as one of T4-Family member.</title>
        <authorList>
            <person name="Kawasaki T."/>
            <person name="Saad A.M."/>
            <person name="Yamada T."/>
        </authorList>
    </citation>
    <scope>NUCLEOTIDE SEQUENCE [LARGE SCALE GENOMIC DNA]</scope>
    <source>
        <strain evidence="2 3">EcS1</strain>
    </source>
</reference>
<dbReference type="Pfam" id="PF13671">
    <property type="entry name" value="AAA_33"/>
    <property type="match status" value="1"/>
</dbReference>
<dbReference type="InterPro" id="IPR056782">
    <property type="entry name" value="HAD_PNKP"/>
</dbReference>
<organism evidence="2 3">
    <name type="scientific">Escherichia phage EcS1</name>
    <dbReference type="NCBI Taxonomy" id="2083276"/>
    <lineage>
        <taxon>Viruses</taxon>
        <taxon>Duplodnaviria</taxon>
        <taxon>Heunggongvirae</taxon>
        <taxon>Uroviricota</taxon>
        <taxon>Caudoviricetes</taxon>
        <taxon>Pantevenvirales</taxon>
        <taxon>Straboviridae</taxon>
        <taxon>Tevenvirinae</taxon>
        <taxon>Kagamiyamavirus</taxon>
        <taxon>Kagamiyamavirus ecs1</taxon>
    </lineage>
</organism>
<sequence>MKKIILTQGAPGSGKTTWANEYVAKNPGFYILSRDDFREKLFGLEYRNQYKYTKQKEKAVSKVQFSSAQTLLALDGCKGVIIADTNLNPTTLKVWQEFSVKHETKLEIERFDIPWTELLKRNQYRGEKAVPIDVLRSMYAKMSVPMKYVSADYPEGRPQAVIFDLDGTLADNEHRSPYDLDKLCDDTPREMVVLLLKLLQQQGFKILTVSGRESGNKDEPLKHRVATINWLNENMIQTEKHFQRKQGDPRKDDVVKEEIFWNDIVQDYDVVLAVDDRAQVVEMWRRIGVECWQVAHGDF</sequence>
<evidence type="ECO:0000259" key="1">
    <source>
        <dbReference type="Pfam" id="PF25109"/>
    </source>
</evidence>
<dbReference type="Pfam" id="PF25109">
    <property type="entry name" value="HAD_PNKP"/>
    <property type="match status" value="1"/>
</dbReference>
<dbReference type="SUPFAM" id="SSF52540">
    <property type="entry name" value="P-loop containing nucleoside triphosphate hydrolases"/>
    <property type="match status" value="1"/>
</dbReference>
<dbReference type="KEGG" id="vg:65108425"/>
<keyword evidence="3" id="KW-1185">Reference proteome</keyword>
<dbReference type="InterPro" id="IPR023214">
    <property type="entry name" value="HAD_sf"/>
</dbReference>
<evidence type="ECO:0000313" key="2">
    <source>
        <dbReference type="EMBL" id="BBC78286.1"/>
    </source>
</evidence>
<dbReference type="SUPFAM" id="SSF56784">
    <property type="entry name" value="HAD-like"/>
    <property type="match status" value="1"/>
</dbReference>
<protein>
    <submittedName>
        <fullName evidence="2">Polynucleotide kinase</fullName>
    </submittedName>
</protein>
<dbReference type="SFLD" id="SFLDG00010">
    <property type="entry name" value="C1.8:_polynucleotide_5'-hydrox"/>
    <property type="match status" value="1"/>
</dbReference>
<dbReference type="RefSeq" id="YP_010090933.1">
    <property type="nucleotide sequence ID" value="NC_055721.1"/>
</dbReference>